<evidence type="ECO:0000256" key="1">
    <source>
        <dbReference type="ARBA" id="ARBA00010617"/>
    </source>
</evidence>
<accession>A0AAP0NS69</accession>
<dbReference type="GO" id="GO:0044550">
    <property type="term" value="P:secondary metabolite biosynthetic process"/>
    <property type="evidence" value="ECO:0007669"/>
    <property type="project" value="UniProtKB-ARBA"/>
</dbReference>
<keyword evidence="7" id="KW-0472">Membrane</keyword>
<dbReference type="Proteomes" id="UP001417504">
    <property type="component" value="Unassembled WGS sequence"/>
</dbReference>
<keyword evidence="3 6" id="KW-0560">Oxidoreductase</keyword>
<dbReference type="PROSITE" id="PS00086">
    <property type="entry name" value="CYTOCHROME_P450"/>
    <property type="match status" value="1"/>
</dbReference>
<sequence>MDYFSLTLVFFSVFISAFILLCMNLLKTSRRRKFSNAPPGPTPLPLIGNLLQLGIKPHKSLAEVAKIYGPLMTLKLGRVNTVIVSAPGVAREVLQTQDHVFAYRTVPDAIRALSHHEDSMVWLPPNQEWRSIRKLCNSHAFSAQRLNSNKGERDKKVNDLVKFVHDKAALKESIDVGQVAFVAVLNVISNMLFSVDLINDSGETVRELKRVVRGVMDEVGRPNIADYFPLLRYVDPQRIRRRTAMYLEKLNEICEGLIGQRLQSRDDQLQSSNSSNDLLDALLDYCQEDGSKLSKHTILTLLEDVFVAGSDTSSSTIEWAMAELLRNPEKMVKAKAELREKIKEGKQIEESDITSLPYLQAVVKETFRLHPPVPLLIPRRTHADVELHGFYVPKRTQVLVNVWAIGRDGQVWENPNCFDPDRFLGSEIGFKGRDFELLPFGAGRRICPGLPLADRMVPLILGALLHRFDWEIEGGVRAEDLNMEEKFGITLQKALPLRALPTSAS</sequence>
<comment type="caution">
    <text evidence="8">The sequence shown here is derived from an EMBL/GenBank/DDBJ whole genome shotgun (WGS) entry which is preliminary data.</text>
</comment>
<dbReference type="InterPro" id="IPR001128">
    <property type="entry name" value="Cyt_P450"/>
</dbReference>
<dbReference type="PRINTS" id="PR00385">
    <property type="entry name" value="P450"/>
</dbReference>
<evidence type="ECO:0000256" key="4">
    <source>
        <dbReference type="ARBA" id="ARBA00023004"/>
    </source>
</evidence>
<dbReference type="EMBL" id="JBBNAE010000006">
    <property type="protein sequence ID" value="KAK9115780.1"/>
    <property type="molecule type" value="Genomic_DNA"/>
</dbReference>
<dbReference type="InterPro" id="IPR036396">
    <property type="entry name" value="Cyt_P450_sf"/>
</dbReference>
<evidence type="ECO:0000313" key="9">
    <source>
        <dbReference type="Proteomes" id="UP001417504"/>
    </source>
</evidence>
<keyword evidence="7" id="KW-0812">Transmembrane</keyword>
<dbReference type="InterPro" id="IPR017972">
    <property type="entry name" value="Cyt_P450_CS"/>
</dbReference>
<reference evidence="8 9" key="1">
    <citation type="submission" date="2024-01" db="EMBL/GenBank/DDBJ databases">
        <title>Genome assemblies of Stephania.</title>
        <authorList>
            <person name="Yang L."/>
        </authorList>
    </citation>
    <scope>NUCLEOTIDE SEQUENCE [LARGE SCALE GENOMIC DNA]</scope>
    <source>
        <strain evidence="8">QJT</strain>
        <tissue evidence="8">Leaf</tissue>
    </source>
</reference>
<evidence type="ECO:0000256" key="6">
    <source>
        <dbReference type="RuleBase" id="RU000461"/>
    </source>
</evidence>
<dbReference type="GO" id="GO:0005506">
    <property type="term" value="F:iron ion binding"/>
    <property type="evidence" value="ECO:0007669"/>
    <property type="project" value="InterPro"/>
</dbReference>
<dbReference type="SUPFAM" id="SSF48264">
    <property type="entry name" value="Cytochrome P450"/>
    <property type="match status" value="1"/>
</dbReference>
<feature type="transmembrane region" description="Helical" evidence="7">
    <location>
        <begin position="6"/>
        <end position="26"/>
    </location>
</feature>
<proteinExistence type="inferred from homology"/>
<comment type="cofactor">
    <cofactor evidence="5">
        <name>heme</name>
        <dbReference type="ChEBI" id="CHEBI:30413"/>
    </cofactor>
</comment>
<dbReference type="GO" id="GO:0004497">
    <property type="term" value="F:monooxygenase activity"/>
    <property type="evidence" value="ECO:0007669"/>
    <property type="project" value="UniProtKB-KW"/>
</dbReference>
<protein>
    <recommendedName>
        <fullName evidence="10">Cytochrome P450</fullName>
    </recommendedName>
</protein>
<keyword evidence="6" id="KW-0503">Monooxygenase</keyword>
<evidence type="ECO:0008006" key="10">
    <source>
        <dbReference type="Google" id="ProtNLM"/>
    </source>
</evidence>
<evidence type="ECO:0000313" key="8">
    <source>
        <dbReference type="EMBL" id="KAK9115780.1"/>
    </source>
</evidence>
<evidence type="ECO:0000256" key="5">
    <source>
        <dbReference type="PIRSR" id="PIRSR602401-1"/>
    </source>
</evidence>
<evidence type="ECO:0000256" key="3">
    <source>
        <dbReference type="ARBA" id="ARBA00023002"/>
    </source>
</evidence>
<name>A0AAP0NS69_9MAGN</name>
<gene>
    <name evidence="8" type="ORF">Sjap_014727</name>
</gene>
<keyword evidence="2 5" id="KW-0479">Metal-binding</keyword>
<keyword evidence="7" id="KW-1133">Transmembrane helix</keyword>
<dbReference type="PANTHER" id="PTHR47950:SF4">
    <property type="entry name" value="GERANIOL 8-HYDROXYLASE-LIKE"/>
    <property type="match status" value="1"/>
</dbReference>
<dbReference type="AlphaFoldDB" id="A0AAP0NS69"/>
<dbReference type="Gene3D" id="1.10.630.10">
    <property type="entry name" value="Cytochrome P450"/>
    <property type="match status" value="1"/>
</dbReference>
<evidence type="ECO:0000256" key="2">
    <source>
        <dbReference type="ARBA" id="ARBA00022723"/>
    </source>
</evidence>
<keyword evidence="4 5" id="KW-0408">Iron</keyword>
<dbReference type="CDD" id="cd11073">
    <property type="entry name" value="CYP76-like"/>
    <property type="match status" value="1"/>
</dbReference>
<keyword evidence="9" id="KW-1185">Reference proteome</keyword>
<dbReference type="GO" id="GO:0016705">
    <property type="term" value="F:oxidoreductase activity, acting on paired donors, with incorporation or reduction of molecular oxygen"/>
    <property type="evidence" value="ECO:0007669"/>
    <property type="project" value="InterPro"/>
</dbReference>
<dbReference type="Pfam" id="PF00067">
    <property type="entry name" value="p450"/>
    <property type="match status" value="1"/>
</dbReference>
<evidence type="ECO:0000256" key="7">
    <source>
        <dbReference type="SAM" id="Phobius"/>
    </source>
</evidence>
<dbReference type="PRINTS" id="PR00463">
    <property type="entry name" value="EP450I"/>
</dbReference>
<comment type="similarity">
    <text evidence="1 6">Belongs to the cytochrome P450 family.</text>
</comment>
<dbReference type="FunFam" id="1.10.630.10:FF:000007">
    <property type="entry name" value="Cytochrome P450 76C4"/>
    <property type="match status" value="1"/>
</dbReference>
<dbReference type="PANTHER" id="PTHR47950">
    <property type="entry name" value="CYTOCHROME P450, FAMILY 76, SUBFAMILY C, POLYPEPTIDE 5-RELATED"/>
    <property type="match status" value="1"/>
</dbReference>
<keyword evidence="5 6" id="KW-0349">Heme</keyword>
<organism evidence="8 9">
    <name type="scientific">Stephania japonica</name>
    <dbReference type="NCBI Taxonomy" id="461633"/>
    <lineage>
        <taxon>Eukaryota</taxon>
        <taxon>Viridiplantae</taxon>
        <taxon>Streptophyta</taxon>
        <taxon>Embryophyta</taxon>
        <taxon>Tracheophyta</taxon>
        <taxon>Spermatophyta</taxon>
        <taxon>Magnoliopsida</taxon>
        <taxon>Ranunculales</taxon>
        <taxon>Menispermaceae</taxon>
        <taxon>Menispermoideae</taxon>
        <taxon>Cissampelideae</taxon>
        <taxon>Stephania</taxon>
    </lineage>
</organism>
<dbReference type="GO" id="GO:0020037">
    <property type="term" value="F:heme binding"/>
    <property type="evidence" value="ECO:0007669"/>
    <property type="project" value="InterPro"/>
</dbReference>
<dbReference type="InterPro" id="IPR002401">
    <property type="entry name" value="Cyt_P450_E_grp-I"/>
</dbReference>
<feature type="binding site" description="axial binding residue" evidence="5">
    <location>
        <position position="447"/>
    </location>
    <ligand>
        <name>heme</name>
        <dbReference type="ChEBI" id="CHEBI:30413"/>
    </ligand>
    <ligandPart>
        <name>Fe</name>
        <dbReference type="ChEBI" id="CHEBI:18248"/>
    </ligandPart>
</feature>